<dbReference type="InterPro" id="IPR001451">
    <property type="entry name" value="Hexapep"/>
</dbReference>
<dbReference type="InterPro" id="IPR036736">
    <property type="entry name" value="ACP-like_sf"/>
</dbReference>
<dbReference type="HOGENOM" id="CLU_002751_0_0_7"/>
<dbReference type="RefSeq" id="WP_012749741.1">
    <property type="nucleotide sequence ID" value="NC_012796.1"/>
</dbReference>
<dbReference type="InterPro" id="IPR000873">
    <property type="entry name" value="AMP-dep_synth/lig_dom"/>
</dbReference>
<dbReference type="PANTHER" id="PTHR45527:SF1">
    <property type="entry name" value="FATTY ACID SYNTHASE"/>
    <property type="match status" value="1"/>
</dbReference>
<evidence type="ECO:0000259" key="2">
    <source>
        <dbReference type="PROSITE" id="PS50075"/>
    </source>
</evidence>
<dbReference type="Gene3D" id="1.10.1200.10">
    <property type="entry name" value="ACP-like"/>
    <property type="match status" value="1"/>
</dbReference>
<dbReference type="SUPFAM" id="SSF51161">
    <property type="entry name" value="Trimeric LpxA-like enzymes"/>
    <property type="match status" value="3"/>
</dbReference>
<accession>C4XTY3</accession>
<dbReference type="EMBL" id="AP010904">
    <property type="protein sequence ID" value="BAH73648.1"/>
    <property type="molecule type" value="Genomic_DNA"/>
</dbReference>
<dbReference type="SUPFAM" id="SSF47336">
    <property type="entry name" value="ACP-like"/>
    <property type="match status" value="1"/>
</dbReference>
<evidence type="ECO:0000256" key="1">
    <source>
        <dbReference type="SAM" id="Phobius"/>
    </source>
</evidence>
<keyword evidence="1" id="KW-1133">Transmembrane helix</keyword>
<organism evidence="3 4">
    <name type="scientific">Solidesulfovibrio magneticus (strain ATCC 700980 / DSM 13731 / RS-1)</name>
    <name type="common">Desulfovibrio magneticus</name>
    <dbReference type="NCBI Taxonomy" id="573370"/>
    <lineage>
        <taxon>Bacteria</taxon>
        <taxon>Pseudomonadati</taxon>
        <taxon>Thermodesulfobacteriota</taxon>
        <taxon>Desulfovibrionia</taxon>
        <taxon>Desulfovibrionales</taxon>
        <taxon>Desulfovibrionaceae</taxon>
        <taxon>Solidesulfovibrio</taxon>
    </lineage>
</organism>
<feature type="transmembrane region" description="Helical" evidence="1">
    <location>
        <begin position="1142"/>
        <end position="1162"/>
    </location>
</feature>
<feature type="transmembrane region" description="Helical" evidence="1">
    <location>
        <begin position="898"/>
        <end position="922"/>
    </location>
</feature>
<reference evidence="3 4" key="1">
    <citation type="journal article" date="2009" name="Genome Res.">
        <title>Whole genome sequence of Desulfovibrio magneticus strain RS-1 revealed common gene clusters in magnetotactic bacteria.</title>
        <authorList>
            <person name="Nakazawa H."/>
            <person name="Arakaki A."/>
            <person name="Narita-Yamada S."/>
            <person name="Yashiro I."/>
            <person name="Jinno K."/>
            <person name="Aoki N."/>
            <person name="Tsuruyama A."/>
            <person name="Okamura Y."/>
            <person name="Tanikawa S."/>
            <person name="Fujita N."/>
            <person name="Takeyama H."/>
            <person name="Matsunaga T."/>
        </authorList>
    </citation>
    <scope>NUCLEOTIDE SEQUENCE [LARGE SCALE GENOMIC DNA]</scope>
    <source>
        <strain evidence="4">ATCC 700980 / DSM 13731 / RS-1</strain>
    </source>
</reference>
<dbReference type="InterPro" id="IPR010071">
    <property type="entry name" value="AA_adenyl_dom"/>
</dbReference>
<dbReference type="PROSITE" id="PS00455">
    <property type="entry name" value="AMP_BINDING"/>
    <property type="match status" value="1"/>
</dbReference>
<dbReference type="GO" id="GO:0031177">
    <property type="term" value="F:phosphopantetheine binding"/>
    <property type="evidence" value="ECO:0007669"/>
    <property type="project" value="TreeGrafter"/>
</dbReference>
<dbReference type="CDD" id="cd05930">
    <property type="entry name" value="A_NRPS"/>
    <property type="match status" value="1"/>
</dbReference>
<keyword evidence="1" id="KW-0812">Transmembrane</keyword>
<dbReference type="GO" id="GO:0005737">
    <property type="term" value="C:cytoplasm"/>
    <property type="evidence" value="ECO:0007669"/>
    <property type="project" value="TreeGrafter"/>
</dbReference>
<dbReference type="Pfam" id="PF13193">
    <property type="entry name" value="AMP-binding_C"/>
    <property type="match status" value="1"/>
</dbReference>
<dbReference type="InterPro" id="IPR009081">
    <property type="entry name" value="PP-bd_ACP"/>
</dbReference>
<dbReference type="NCBIfam" id="TIGR01733">
    <property type="entry name" value="AA-adenyl-dom"/>
    <property type="match status" value="1"/>
</dbReference>
<feature type="transmembrane region" description="Helical" evidence="1">
    <location>
        <begin position="856"/>
        <end position="878"/>
    </location>
</feature>
<dbReference type="eggNOG" id="COG0110">
    <property type="taxonomic scope" value="Bacteria"/>
</dbReference>
<keyword evidence="1" id="KW-0472">Membrane</keyword>
<dbReference type="FunFam" id="3.40.50.980:FF:000001">
    <property type="entry name" value="Non-ribosomal peptide synthetase"/>
    <property type="match status" value="1"/>
</dbReference>
<dbReference type="InterPro" id="IPR011004">
    <property type="entry name" value="Trimer_LpxA-like_sf"/>
</dbReference>
<dbReference type="InterPro" id="IPR045851">
    <property type="entry name" value="AMP-bd_C_sf"/>
</dbReference>
<protein>
    <submittedName>
        <fullName evidence="3">Non-ribosomal peptide synthetase</fullName>
    </submittedName>
</protein>
<dbReference type="eggNOG" id="COG1020">
    <property type="taxonomic scope" value="Bacteria"/>
</dbReference>
<dbReference type="GO" id="GO:0043041">
    <property type="term" value="P:amino acid activation for nonribosomal peptide biosynthetic process"/>
    <property type="evidence" value="ECO:0007669"/>
    <property type="project" value="TreeGrafter"/>
</dbReference>
<dbReference type="FunFam" id="3.40.50.12780:FF:000012">
    <property type="entry name" value="Non-ribosomal peptide synthetase"/>
    <property type="match status" value="1"/>
</dbReference>
<dbReference type="InterPro" id="IPR012728">
    <property type="entry name" value="Pls/PosA_C"/>
</dbReference>
<dbReference type="Pfam" id="PF14602">
    <property type="entry name" value="Hexapep_2"/>
    <property type="match status" value="2"/>
</dbReference>
<dbReference type="Gene3D" id="3.30.300.30">
    <property type="match status" value="1"/>
</dbReference>
<name>C4XTY3_SOLM1</name>
<dbReference type="InterPro" id="IPR025110">
    <property type="entry name" value="AMP-bd_C"/>
</dbReference>
<dbReference type="SUPFAM" id="SSF56801">
    <property type="entry name" value="Acetyl-CoA synthetase-like"/>
    <property type="match status" value="1"/>
</dbReference>
<dbReference type="GO" id="GO:0044550">
    <property type="term" value="P:secondary metabolite biosynthetic process"/>
    <property type="evidence" value="ECO:0007669"/>
    <property type="project" value="TreeGrafter"/>
</dbReference>
<proteinExistence type="predicted"/>
<dbReference type="Gene3D" id="3.40.50.12780">
    <property type="entry name" value="N-terminal domain of ligase-like"/>
    <property type="match status" value="1"/>
</dbReference>
<sequence length="1316" mass="145712">MQDIQSEELLQKFSGLPYDVDLDRDELLHEIFEATVRQFSEKIAVESGSIEVTYHELNRRANQLAHYLRDIGVGHEDRVALLLPKTEFVYVAMLAVLKAGAAYVPLDQAYPPDRVGFILDDCAAKLCITDAALFEALGQEVRGTPVFLADRDGPGLSGQPDTPLSREQTGLGRQSLCYVIYTSGTTGRPKGCLIEHRNICSLVRSEAKVYGIHAEDRVFQCASTAFDASLEEIWMAFLHGATLVAGTKEIMRTGPMLGQALSQRGVTVLSCVPTLLSMIEGDIDTMRILIVGGEACPKDLAARWHRPTRTIFNSYGPTETTVAATYGVLVPNRPVTIGQALPNYRCYILDEKLDPVPPGAEGELFIGGPGVARGYLNRDDLTRDRFITTERVTGEPVRLYRTGDLARFTEDGDIDYLGRADDQVKVRGYRIELTEIEAVLMQCPGVQCAAVTMWRETGALAAYVVTRQGTSLNLGFMRETVAKRLPPYMMPATLDVIAELPLLTSGKVNRKALPAPVDPFEDRDREVTAPRSQVERDVAGVWEEVFKRKGLSVTDDFFLDLGGHSLFAAVMVSKLRHVPGFAGVSVGDVYQHPTIESLATIRDQDTTAPKPAPGQAFHEIPPSRHFACACAQLLAVVVLAGVYAWQWLGPFFTSAYLILDHWELGPSLLAGLLVYAVSYPLLLAVVVLAKWLFLGRIKAGQHPLWGWYYFRFWFVRQLSRAVAVKYLAGSPLLCLYYRLLGARVGKDVFFGTAGLMTFDLLTVGDGTSIGYDSSVDGSWVEDGLLHLAPVTIGKNCFVGNRSVLGPSAVMQDNSGLADLSMLPEGGVIPSGSLYSGTPAVSAGTFEDVSPPRTWSFGYGLLFVLGVFLFPLLVEGAIFPGLMFMEILDNIDQYYWWTLYAPVVGISFIVLICFEIAFFKWLFLPRIKEGRYPLRGWFYWRKWFLTQLMQVSLEILGTLYSTLYLKPWFFVLGARLGKGSEISTVRHVNPEFLVAGKACFLADDVMIGAPSVRGGSISIGYVHVGDRTFVGNSALVPGGMVLGDGALIGCLSTTPVVNPVPTGTSWFGSPAIHLPRRQEAERFSEKQTYSPPWHLVLLRYIIEFFRVTLPLTLFVLLATMIMNVVDMYQDWLPLWLQIASLPFLYLAAGVVALLLVVGLKWLVVGRYRESNHPLWCGFVWRTELVTGVYENFGTLFLLELLRGTPFIRWPMRMLGMRVGPRCYIDSTWFTEFDLVEIGEEAALNEDANLQTHLFEDRVMKVGKVVIGKRCAVGMKATVLYNTCLEDNVSLGDLSLLMKGETLPQGTKWQGAPARRVG</sequence>
<dbReference type="Gene3D" id="2.160.10.10">
    <property type="entry name" value="Hexapeptide repeat proteins"/>
    <property type="match status" value="3"/>
</dbReference>
<dbReference type="Pfam" id="PF00550">
    <property type="entry name" value="PP-binding"/>
    <property type="match status" value="1"/>
</dbReference>
<dbReference type="Proteomes" id="UP000009071">
    <property type="component" value="Chromosome"/>
</dbReference>
<dbReference type="NCBIfam" id="TIGR02353">
    <property type="entry name" value="NRPS_term_dom"/>
    <property type="match status" value="1"/>
</dbReference>
<keyword evidence="4" id="KW-1185">Reference proteome</keyword>
<feature type="transmembrane region" description="Helical" evidence="1">
    <location>
        <begin position="1103"/>
        <end position="1122"/>
    </location>
</feature>
<evidence type="ECO:0000313" key="3">
    <source>
        <dbReference type="EMBL" id="BAH73648.1"/>
    </source>
</evidence>
<gene>
    <name evidence="3" type="ordered locus">DMR_01570</name>
</gene>
<feature type="transmembrane region" description="Helical" evidence="1">
    <location>
        <begin position="668"/>
        <end position="693"/>
    </location>
</feature>
<dbReference type="InterPro" id="IPR042099">
    <property type="entry name" value="ANL_N_sf"/>
</dbReference>
<dbReference type="STRING" id="573370.DMR_01570"/>
<dbReference type="eggNOG" id="COG0663">
    <property type="taxonomic scope" value="Bacteria"/>
</dbReference>
<evidence type="ECO:0000313" key="4">
    <source>
        <dbReference type="Proteomes" id="UP000009071"/>
    </source>
</evidence>
<dbReference type="PROSITE" id="PS50075">
    <property type="entry name" value="CARRIER"/>
    <property type="match status" value="1"/>
</dbReference>
<dbReference type="KEGG" id="dma:DMR_01570"/>
<feature type="domain" description="Carrier" evidence="2">
    <location>
        <begin position="529"/>
        <end position="606"/>
    </location>
</feature>
<dbReference type="PANTHER" id="PTHR45527">
    <property type="entry name" value="NONRIBOSOMAL PEPTIDE SYNTHETASE"/>
    <property type="match status" value="1"/>
</dbReference>
<dbReference type="Pfam" id="PF00501">
    <property type="entry name" value="AMP-binding"/>
    <property type="match status" value="1"/>
</dbReference>
<dbReference type="InterPro" id="IPR020845">
    <property type="entry name" value="AMP-binding_CS"/>
</dbReference>